<dbReference type="InterPro" id="IPR011659">
    <property type="entry name" value="WD40"/>
</dbReference>
<protein>
    <submittedName>
        <fullName evidence="3">Alpha/beta fold hydrolase</fullName>
    </submittedName>
</protein>
<dbReference type="InterPro" id="IPR050278">
    <property type="entry name" value="Serine_Prot_S9B/DPPIV"/>
</dbReference>
<dbReference type="EMBL" id="CP146275">
    <property type="protein sequence ID" value="WWT32503.1"/>
    <property type="molecule type" value="Genomic_DNA"/>
</dbReference>
<dbReference type="PANTHER" id="PTHR11731:SF193">
    <property type="entry name" value="DIPEPTIDYL PEPTIDASE 9"/>
    <property type="match status" value="1"/>
</dbReference>
<sequence length="691" mass="75712">MTALQTAPLTFETLYSEPSIIGTLPLGACWSADGKKLAFLWNDAGHTFRDIWIWEKDGKRVSRRTRLGIDRTSGEARGISELAWIGSDRLAFVLDGQLYSVESDGAIGPLAIGAAVVRSLVTSPSGDRLAFIAGSSLMTIAVSGTTRADPLVMGTGFVGIESFKWSSDGKQIVFVESDDTNTRKIEIAYDARGEARRDRFTRAFPGDLLTRRRIGLIDVAGGEPLWFERPDAEDAIWGYGLSPDGNALFISSSVLSIKTHTVYMFDVRSGVRTVHYSAHDAFKIRPDWQVEFAPDGRTLIILTDRDGFNHLHSLPTAGAALEPITAGAWEIAEFAVDAANGTIYFVSNASHPAERQIYSVPLTGGPVSQLTRAAGIHVPIYAPDFSAFADLFSNDMTPPELFVRALPDASDDHQITRSPRPEFADHNWAEVRYVPFQSHIDGAELVARVMLPANFEPDGSHPMVVGSVYSDGLLNQWGGRAAHPSWGIDQYLASRGFVVVSPEIRGSFGRGRDWNRPMLNSYGSQDIEDIADCVKALVDLGYADGRRVGLWGSSYGGLMTLMSLFKKPGFYAAGFAGAPATNVWHAYPEQGWIMGLTEGDDFVDRYRAQSALFHSKDLQDPLMILHGTKDEVVLYADTIALVEKLIAQNKKFELVTLPGTGHAWAKQDLALTRFAYGKLADFFEKTLKGSR</sequence>
<gene>
    <name evidence="3" type="ORF">V6617_16045</name>
</gene>
<evidence type="ECO:0000259" key="2">
    <source>
        <dbReference type="Pfam" id="PF00930"/>
    </source>
</evidence>
<proteinExistence type="predicted"/>
<reference evidence="3 4" key="1">
    <citation type="submission" date="2024-02" db="EMBL/GenBank/DDBJ databases">
        <title>Complete genome sequence of Pelagibacterium nitratireducens ZH15.</title>
        <authorList>
            <person name="Zhao L.H."/>
        </authorList>
    </citation>
    <scope>NUCLEOTIDE SEQUENCE [LARGE SCALE GENOMIC DNA]</scope>
    <source>
        <strain evidence="3 4">ZH15</strain>
    </source>
</reference>
<evidence type="ECO:0000259" key="1">
    <source>
        <dbReference type="Pfam" id="PF00326"/>
    </source>
</evidence>
<accession>A0ABZ2I0R9</accession>
<dbReference type="Gene3D" id="3.40.50.1820">
    <property type="entry name" value="alpha/beta hydrolase"/>
    <property type="match status" value="1"/>
</dbReference>
<dbReference type="Pfam" id="PF00326">
    <property type="entry name" value="Peptidase_S9"/>
    <property type="match status" value="1"/>
</dbReference>
<dbReference type="GO" id="GO:0016787">
    <property type="term" value="F:hydrolase activity"/>
    <property type="evidence" value="ECO:0007669"/>
    <property type="project" value="UniProtKB-KW"/>
</dbReference>
<dbReference type="RefSeq" id="WP_338607928.1">
    <property type="nucleotide sequence ID" value="NZ_CP146275.1"/>
</dbReference>
<dbReference type="InterPro" id="IPR029058">
    <property type="entry name" value="AB_hydrolase_fold"/>
</dbReference>
<feature type="domain" description="Peptidase S9 prolyl oligopeptidase catalytic" evidence="1">
    <location>
        <begin position="490"/>
        <end position="689"/>
    </location>
</feature>
<evidence type="ECO:0000313" key="3">
    <source>
        <dbReference type="EMBL" id="WWT32503.1"/>
    </source>
</evidence>
<dbReference type="Proteomes" id="UP001369958">
    <property type="component" value="Chromosome"/>
</dbReference>
<evidence type="ECO:0000313" key="4">
    <source>
        <dbReference type="Proteomes" id="UP001369958"/>
    </source>
</evidence>
<keyword evidence="3" id="KW-0378">Hydrolase</keyword>
<dbReference type="SUPFAM" id="SSF82171">
    <property type="entry name" value="DPP6 N-terminal domain-like"/>
    <property type="match status" value="1"/>
</dbReference>
<dbReference type="Gene3D" id="2.140.10.30">
    <property type="entry name" value="Dipeptidylpeptidase IV, N-terminal domain"/>
    <property type="match status" value="1"/>
</dbReference>
<feature type="domain" description="Dipeptidylpeptidase IV N-terminal" evidence="2">
    <location>
        <begin position="163"/>
        <end position="396"/>
    </location>
</feature>
<dbReference type="Pfam" id="PF07676">
    <property type="entry name" value="PD40"/>
    <property type="match status" value="1"/>
</dbReference>
<name>A0ABZ2I0R9_9HYPH</name>
<dbReference type="Pfam" id="PF00930">
    <property type="entry name" value="DPPIV_N"/>
    <property type="match status" value="1"/>
</dbReference>
<dbReference type="InterPro" id="IPR001375">
    <property type="entry name" value="Peptidase_S9_cat"/>
</dbReference>
<dbReference type="InterPro" id="IPR002469">
    <property type="entry name" value="Peptidase_S9B_N"/>
</dbReference>
<keyword evidence="4" id="KW-1185">Reference proteome</keyword>
<dbReference type="SUPFAM" id="SSF53474">
    <property type="entry name" value="alpha/beta-Hydrolases"/>
    <property type="match status" value="1"/>
</dbReference>
<dbReference type="PANTHER" id="PTHR11731">
    <property type="entry name" value="PROTEASE FAMILY S9B,C DIPEPTIDYL-PEPTIDASE IV-RELATED"/>
    <property type="match status" value="1"/>
</dbReference>
<organism evidence="3 4">
    <name type="scientific">Pelagibacterium nitratireducens</name>
    <dbReference type="NCBI Taxonomy" id="1046114"/>
    <lineage>
        <taxon>Bacteria</taxon>
        <taxon>Pseudomonadati</taxon>
        <taxon>Pseudomonadota</taxon>
        <taxon>Alphaproteobacteria</taxon>
        <taxon>Hyphomicrobiales</taxon>
        <taxon>Devosiaceae</taxon>
        <taxon>Pelagibacterium</taxon>
    </lineage>
</organism>